<feature type="transmembrane region" description="Helical" evidence="10">
    <location>
        <begin position="116"/>
        <end position="135"/>
    </location>
</feature>
<feature type="region of interest" description="Disordered" evidence="9">
    <location>
        <begin position="904"/>
        <end position="932"/>
    </location>
</feature>
<feature type="compositionally biased region" description="Low complexity" evidence="9">
    <location>
        <begin position="831"/>
        <end position="845"/>
    </location>
</feature>
<keyword evidence="12" id="KW-1185">Reference proteome</keyword>
<keyword evidence="8" id="KW-0407">Ion channel</keyword>
<comment type="caution">
    <text evidence="11">The sequence shown here is derived from an EMBL/GenBank/DDBJ whole genome shotgun (WGS) entry which is preliminary data.</text>
</comment>
<feature type="transmembrane region" description="Helical" evidence="10">
    <location>
        <begin position="1000"/>
        <end position="1021"/>
    </location>
</feature>
<feature type="compositionally biased region" description="Polar residues" evidence="9">
    <location>
        <begin position="645"/>
        <end position="665"/>
    </location>
</feature>
<feature type="transmembrane region" description="Helical" evidence="10">
    <location>
        <begin position="83"/>
        <end position="104"/>
    </location>
</feature>
<feature type="compositionally biased region" description="Basic residues" evidence="9">
    <location>
        <begin position="904"/>
        <end position="916"/>
    </location>
</feature>
<feature type="transmembrane region" description="Helical" evidence="10">
    <location>
        <begin position="1078"/>
        <end position="1096"/>
    </location>
</feature>
<dbReference type="PANTHER" id="PTHR31086">
    <property type="entry name" value="ALUMINUM-ACTIVATED MALATE TRANSPORTER 10"/>
    <property type="match status" value="1"/>
</dbReference>
<evidence type="ECO:0000256" key="2">
    <source>
        <dbReference type="ARBA" id="ARBA00007079"/>
    </source>
</evidence>
<dbReference type="InterPro" id="IPR020966">
    <property type="entry name" value="ALMT"/>
</dbReference>
<feature type="transmembrane region" description="Helical" evidence="10">
    <location>
        <begin position="45"/>
        <end position="71"/>
    </location>
</feature>
<keyword evidence="4 10" id="KW-0812">Transmembrane</keyword>
<feature type="compositionally biased region" description="Polar residues" evidence="9">
    <location>
        <begin position="863"/>
        <end position="876"/>
    </location>
</feature>
<proteinExistence type="inferred from homology"/>
<keyword evidence="6" id="KW-0406">Ion transport</keyword>
<organism evidence="11 12">
    <name type="scientific">Coccomyxa viridis</name>
    <dbReference type="NCBI Taxonomy" id="1274662"/>
    <lineage>
        <taxon>Eukaryota</taxon>
        <taxon>Viridiplantae</taxon>
        <taxon>Chlorophyta</taxon>
        <taxon>core chlorophytes</taxon>
        <taxon>Trebouxiophyceae</taxon>
        <taxon>Trebouxiophyceae incertae sedis</taxon>
        <taxon>Coccomyxaceae</taxon>
        <taxon>Coccomyxa</taxon>
    </lineage>
</organism>
<name>A0ABP1FP19_9CHLO</name>
<evidence type="ECO:0000313" key="11">
    <source>
        <dbReference type="EMBL" id="CAL5220671.1"/>
    </source>
</evidence>
<comment type="subcellular location">
    <subcellularLocation>
        <location evidence="1">Membrane</location>
        <topology evidence="1">Multi-pass membrane protein</topology>
    </subcellularLocation>
</comment>
<dbReference type="Proteomes" id="UP001497392">
    <property type="component" value="Unassembled WGS sequence"/>
</dbReference>
<feature type="region of interest" description="Disordered" evidence="9">
    <location>
        <begin position="624"/>
        <end position="745"/>
    </location>
</feature>
<keyword evidence="7 10" id="KW-0472">Membrane</keyword>
<feature type="compositionally biased region" description="Low complexity" evidence="9">
    <location>
        <begin position="678"/>
        <end position="694"/>
    </location>
</feature>
<keyword evidence="5 10" id="KW-1133">Transmembrane helix</keyword>
<evidence type="ECO:0000256" key="4">
    <source>
        <dbReference type="ARBA" id="ARBA00022692"/>
    </source>
</evidence>
<evidence type="ECO:0000256" key="6">
    <source>
        <dbReference type="ARBA" id="ARBA00023065"/>
    </source>
</evidence>
<sequence>MAPTHSTNGDLAGQRGVAPHADAMPHSRSEDHLSRGSALPKSGQFVIALFVFVHKLNFTLSCLASIFFYIGVILRQDQHVASFLMAGFKTAGCILTGATLGGIVLECIKVLGQRSVGYICLFGVLGMLITSSVRVTADLGTGLINGVIYGIVVVIAVIPGRPPQTSRGIWEQVVVPFWYNGWLVALADILAGCFVLTSLARQDVKHTSAKLIAGIGHSLSGYASLILRSDEDVESDKASEAFPVHPDSLQVLSKESTALVASPKSPKLPRTRTAQDDWYERLNSNGRTSAKPPGSNKSIRVQMEMDDGHCSCDGYLDFLEEVSRPDRSNLGHVPVSPCLRSLRPVLVTLRRLTTEAVVEPPWADNCSMDVDAWKKLGDCMGILALRNAALETLLEEDMRSPNHVLSSSELREMLGADVMPLFRLLFVQMAASCAALASALREAASGKRAQARLRLLLEPSYAVLEFELASALHCIINSHWKRLLQNAGFRPTVQVRVLMYLGALCSGILESLADVEKAALTALSAPHHQGRVWPAIQRALHIRSKKVDDPEDPSSPCSPAKKQALQQTWMEMLSATSAAFQNGADNDGVPAGLHPSASAPTLYYGSSQRPLQVQAPHVLVERFSNPAPNTVERRSVSAQPPLHGSMSSPAQPSNPSNGASRSGTHWQHGAPAAPPQQPAASQPSAEPSSREQPSTQELVLDPETMLYKADRSSKASGADKQRTLQQDSGIRLQQHQQHASEASPRVELTPHGIVHMGLSSASPTALQDWLPRSDRLRPSPTPQDSQEIARARDSAQAAHFPGSLPGSPCRPSSQGTSSGTAHDPLSDSLNAAPSSGAKQPSSSPSLPVDYESAGTGDGRAMDGSQTGVNSSRSLQTEAPEDQELLSLRPTRDFVEHFNQHTSFHRRKILRNSKGRGKGASGKEARSLQRKRRRSRIQGIMTVLWQRIKEEFGWTWPHLQNLVGYAFFQAIYRILKKDIPASFQSRETLIQALRSRRVHFFLKYLLASVTVLCVLAIMLWYIPGFHVWNPIYAMTTVAVVLSEKVDTTLSKGVLRIGGTVVGGTLGFVVMLHPDLATNPYALTAIVCTATFLVAPITLTVYRYAAFLTLITFHSLILCQYKPIPGNHGSMTLWYARITDIAVGVCIVLLFDLVMPWYAGADALETMGEIYRQAAELLEGYYDAFYNETRLAGHGRDETEEMTGVAALEKDLLQKKIARPISELQISLQREQVLWKHGLLVIPAIVYDLLNTMMLFQDRLEAVEVMLLQKPIVSGRYTAYAFHHFVLPLDPHFRAVWQRVSALGKTVEAVLSSRKHPGMLKQLRDNVDSLQKSRVALRKAYIQRNHEFHAAVETDAILERTPDDSLRYQSVTFSLIRALDKCVLTARLVADDEWIHEHVRSGRWQQRRLWLGLSSGKSRKST</sequence>
<reference evidence="11 12" key="1">
    <citation type="submission" date="2024-06" db="EMBL/GenBank/DDBJ databases">
        <authorList>
            <person name="Kraege A."/>
            <person name="Thomma B."/>
        </authorList>
    </citation>
    <scope>NUCLEOTIDE SEQUENCE [LARGE SCALE GENOMIC DNA]</scope>
</reference>
<evidence type="ECO:0000256" key="9">
    <source>
        <dbReference type="SAM" id="MobiDB-lite"/>
    </source>
</evidence>
<evidence type="ECO:0000256" key="7">
    <source>
        <dbReference type="ARBA" id="ARBA00023136"/>
    </source>
</evidence>
<feature type="transmembrane region" description="Helical" evidence="10">
    <location>
        <begin position="179"/>
        <end position="200"/>
    </location>
</feature>
<evidence type="ECO:0000256" key="3">
    <source>
        <dbReference type="ARBA" id="ARBA00022448"/>
    </source>
</evidence>
<feature type="transmembrane region" description="Helical" evidence="10">
    <location>
        <begin position="142"/>
        <end position="159"/>
    </location>
</feature>
<evidence type="ECO:0000256" key="10">
    <source>
        <dbReference type="SAM" id="Phobius"/>
    </source>
</evidence>
<keyword evidence="3" id="KW-0813">Transport</keyword>
<gene>
    <name evidence="11" type="primary">g2717</name>
    <name evidence="11" type="ORF">VP750_LOCUS2330</name>
</gene>
<evidence type="ECO:0000313" key="12">
    <source>
        <dbReference type="Proteomes" id="UP001497392"/>
    </source>
</evidence>
<feature type="transmembrane region" description="Helical" evidence="10">
    <location>
        <begin position="1051"/>
        <end position="1071"/>
    </location>
</feature>
<feature type="compositionally biased region" description="Polar residues" evidence="9">
    <location>
        <begin position="723"/>
        <end position="740"/>
    </location>
</feature>
<feature type="compositionally biased region" description="Basic and acidic residues" evidence="9">
    <location>
        <begin position="708"/>
        <end position="722"/>
    </location>
</feature>
<evidence type="ECO:0000256" key="5">
    <source>
        <dbReference type="ARBA" id="ARBA00022989"/>
    </source>
</evidence>
<evidence type="ECO:0000256" key="1">
    <source>
        <dbReference type="ARBA" id="ARBA00004141"/>
    </source>
</evidence>
<feature type="transmembrane region" description="Helical" evidence="10">
    <location>
        <begin position="1131"/>
        <end position="1157"/>
    </location>
</feature>
<protein>
    <submittedName>
        <fullName evidence="11">G2717 protein</fullName>
    </submittedName>
</protein>
<comment type="similarity">
    <text evidence="2">Belongs to the aromatic acid exporter (TC 2.A.85) family.</text>
</comment>
<dbReference type="EMBL" id="CAXHTA020000004">
    <property type="protein sequence ID" value="CAL5220671.1"/>
    <property type="molecule type" value="Genomic_DNA"/>
</dbReference>
<feature type="region of interest" description="Disordered" evidence="9">
    <location>
        <begin position="771"/>
        <end position="883"/>
    </location>
</feature>
<dbReference type="Pfam" id="PF11744">
    <property type="entry name" value="ALMT"/>
    <property type="match status" value="1"/>
</dbReference>
<evidence type="ECO:0000256" key="8">
    <source>
        <dbReference type="ARBA" id="ARBA00023303"/>
    </source>
</evidence>
<accession>A0ABP1FP19</accession>
<feature type="compositionally biased region" description="Polar residues" evidence="9">
    <location>
        <begin position="810"/>
        <end position="820"/>
    </location>
</feature>